<keyword evidence="1" id="KW-0472">Membrane</keyword>
<keyword evidence="1" id="KW-1133">Transmembrane helix</keyword>
<name>A0A163ACX0_PHYB8</name>
<evidence type="ECO:0000313" key="3">
    <source>
        <dbReference type="Proteomes" id="UP000077315"/>
    </source>
</evidence>
<organism evidence="2 3">
    <name type="scientific">Phycomyces blakesleeanus (strain ATCC 8743b / DSM 1359 / FGSC 10004 / NBRC 33097 / NRRL 1555)</name>
    <dbReference type="NCBI Taxonomy" id="763407"/>
    <lineage>
        <taxon>Eukaryota</taxon>
        <taxon>Fungi</taxon>
        <taxon>Fungi incertae sedis</taxon>
        <taxon>Mucoromycota</taxon>
        <taxon>Mucoromycotina</taxon>
        <taxon>Mucoromycetes</taxon>
        <taxon>Mucorales</taxon>
        <taxon>Phycomycetaceae</taxon>
        <taxon>Phycomyces</taxon>
    </lineage>
</organism>
<dbReference type="GeneID" id="28997055"/>
<gene>
    <name evidence="2" type="ORF">PHYBLDRAFT_169734</name>
</gene>
<dbReference type="VEuPathDB" id="FungiDB:PHYBLDRAFT_169734"/>
<accession>A0A163ACX0</accession>
<keyword evidence="3" id="KW-1185">Reference proteome</keyword>
<reference evidence="3" key="1">
    <citation type="submission" date="2015-06" db="EMBL/GenBank/DDBJ databases">
        <title>Expansion of signal transduction pathways in fungi by whole-genome duplication.</title>
        <authorList>
            <consortium name="DOE Joint Genome Institute"/>
            <person name="Corrochano L.M."/>
            <person name="Kuo A."/>
            <person name="Marcet-Houben M."/>
            <person name="Polaino S."/>
            <person name="Salamov A."/>
            <person name="Villalobos J.M."/>
            <person name="Alvarez M.I."/>
            <person name="Avalos J."/>
            <person name="Benito E.P."/>
            <person name="Benoit I."/>
            <person name="Burger G."/>
            <person name="Camino L.P."/>
            <person name="Canovas D."/>
            <person name="Cerda-Olmedo E."/>
            <person name="Cheng J.-F."/>
            <person name="Dominguez A."/>
            <person name="Elias M."/>
            <person name="Eslava A.P."/>
            <person name="Glaser F."/>
            <person name="Grimwood J."/>
            <person name="Gutierrez G."/>
            <person name="Heitman J."/>
            <person name="Henrissat B."/>
            <person name="Iturriaga E.A."/>
            <person name="Lang B.F."/>
            <person name="Lavin J.L."/>
            <person name="Lee S."/>
            <person name="Li W."/>
            <person name="Lindquist E."/>
            <person name="Lopez-Garcia S."/>
            <person name="Luque E.M."/>
            <person name="Marcos A.T."/>
            <person name="Martin J."/>
            <person name="McCluskey K."/>
            <person name="Medina H.R."/>
            <person name="Miralles-Duran A."/>
            <person name="Miyazaki A."/>
            <person name="Munoz-Torres E."/>
            <person name="Oguiza J.A."/>
            <person name="Ohm R."/>
            <person name="Olmedo M."/>
            <person name="Orejas M."/>
            <person name="Ortiz-Castellanos L."/>
            <person name="Pisabarro A.G."/>
            <person name="Rodriguez-Romero J."/>
            <person name="Ruiz-Herrera J."/>
            <person name="Ruiz-Vazquez R."/>
            <person name="Sanz C."/>
            <person name="Schackwitz W."/>
            <person name="Schmutz J."/>
            <person name="Shahriari M."/>
            <person name="Shelest E."/>
            <person name="Silva-Franco F."/>
            <person name="Soanes D."/>
            <person name="Syed K."/>
            <person name="Tagua V.G."/>
            <person name="Talbot N.J."/>
            <person name="Thon M."/>
            <person name="De vries R.P."/>
            <person name="Wiebenga A."/>
            <person name="Yadav J.S."/>
            <person name="Braun E.L."/>
            <person name="Baker S."/>
            <person name="Garre V."/>
            <person name="Horwitz B."/>
            <person name="Torres-Martinez S."/>
            <person name="Idnurm A."/>
            <person name="Herrera-Estrella A."/>
            <person name="Gabaldon T."/>
            <person name="Grigoriev I.V."/>
        </authorList>
    </citation>
    <scope>NUCLEOTIDE SEQUENCE [LARGE SCALE GENOMIC DNA]</scope>
    <source>
        <strain evidence="3">NRRL 1555(-)</strain>
    </source>
</reference>
<dbReference type="Proteomes" id="UP000077315">
    <property type="component" value="Unassembled WGS sequence"/>
</dbReference>
<dbReference type="AlphaFoldDB" id="A0A163ACX0"/>
<evidence type="ECO:0000256" key="1">
    <source>
        <dbReference type="SAM" id="Phobius"/>
    </source>
</evidence>
<sequence>MTAHYCSLVVQLLVMTQWAKVKVLCLECFFNVISIFLLGSNVCFLQIRQAIPYKLNSDVHAKWDPNAHGMSIYHSFLKKINQAIDRRRFLVLVRHLLVADHILILLDHKVVPILVRSLPGTGQHDSIPFPPKIYTINSGPIPFSFKKIIIFVGSFNELRFSIFYNTVWDFGTKVERAQFPLIRRDKDLTIHFNRYLNFISEVLRDL</sequence>
<feature type="transmembrane region" description="Helical" evidence="1">
    <location>
        <begin position="29"/>
        <end position="47"/>
    </location>
</feature>
<dbReference type="InParanoid" id="A0A163ACX0"/>
<proteinExistence type="predicted"/>
<dbReference type="EMBL" id="KV440983">
    <property type="protein sequence ID" value="OAD72611.1"/>
    <property type="molecule type" value="Genomic_DNA"/>
</dbReference>
<evidence type="ECO:0000313" key="2">
    <source>
        <dbReference type="EMBL" id="OAD72611.1"/>
    </source>
</evidence>
<dbReference type="RefSeq" id="XP_018290651.1">
    <property type="nucleotide sequence ID" value="XM_018436149.1"/>
</dbReference>
<keyword evidence="1" id="KW-0812">Transmembrane</keyword>
<protein>
    <submittedName>
        <fullName evidence="2">Uncharacterized protein</fullName>
    </submittedName>
</protein>